<evidence type="ECO:0000259" key="1">
    <source>
        <dbReference type="Pfam" id="PF06605"/>
    </source>
</evidence>
<dbReference type="InterPro" id="IPR007119">
    <property type="entry name" value="Phage_tail_spike_N"/>
</dbReference>
<feature type="domain" description="Prophage endopeptidase tail N-terminal" evidence="2">
    <location>
        <begin position="16"/>
        <end position="84"/>
    </location>
</feature>
<dbReference type="AlphaFoldDB" id="A0A9D1KNE6"/>
<accession>A0A9D1KNE6</accession>
<feature type="domain" description="Tail spike" evidence="1">
    <location>
        <begin position="151"/>
        <end position="342"/>
    </location>
</feature>
<dbReference type="Pfam" id="PF06605">
    <property type="entry name" value="Prophage_tail"/>
    <property type="match status" value="1"/>
</dbReference>
<protein>
    <submittedName>
        <fullName evidence="3">Phage tail protein</fullName>
    </submittedName>
</protein>
<dbReference type="EMBL" id="DVLU01000006">
    <property type="protein sequence ID" value="HIT84438.1"/>
    <property type="molecule type" value="Genomic_DNA"/>
</dbReference>
<sequence>MLKLFGYDDRDASDCLAVLNNAGDTKVTREINGAYSLSFTYPCDEKAAEITVNRLILCEGQLFRIMRISRVSDGRTLLSVECEHVYNADAKAHHLQNVPDFIGKSPYEVLEFAFAGTPFTLIGDSKLSELGLARVDADGFLIDFFSMDKTTPYEVMSTVIENCGKGEIYIDNYNIALVERIGGDSKVRLELSRNLQNVTVERDMSELITRLYPYGYEDLHIGSVNGGVQYIDSPNISLYGIRGGSRDYSDYKDPADVLNRAMWEFDPENGERIDVPSINISGKLIDLSKLSEYGDAMKINLGDRVSVIDGDTKIEERVIRTEAYPYEPQSGEISIGRVKKDLFFYLNQMGKLNRRYGKVSTTGGKVSAKAISGVVSADGVNVSDGDGNVTVLTDMIEMSDANGTRFVCGFSGGTFRFGVYDKNGAALYLSDDVMNVRGNVTADALSINGVAVSGKNGSLYVGDKRVLTE</sequence>
<evidence type="ECO:0000259" key="2">
    <source>
        <dbReference type="Pfam" id="PF18994"/>
    </source>
</evidence>
<dbReference type="Pfam" id="PF18994">
    <property type="entry name" value="Prophage_tailD1"/>
    <property type="match status" value="1"/>
</dbReference>
<evidence type="ECO:0000313" key="3">
    <source>
        <dbReference type="EMBL" id="HIT84438.1"/>
    </source>
</evidence>
<name>A0A9D1KNE6_9FIRM</name>
<reference evidence="3" key="2">
    <citation type="journal article" date="2021" name="PeerJ">
        <title>Extensive microbial diversity within the chicken gut microbiome revealed by metagenomics and culture.</title>
        <authorList>
            <person name="Gilroy R."/>
            <person name="Ravi A."/>
            <person name="Getino M."/>
            <person name="Pursley I."/>
            <person name="Horton D.L."/>
            <person name="Alikhan N.F."/>
            <person name="Baker D."/>
            <person name="Gharbi K."/>
            <person name="Hall N."/>
            <person name="Watson M."/>
            <person name="Adriaenssens E.M."/>
            <person name="Foster-Nyarko E."/>
            <person name="Jarju S."/>
            <person name="Secka A."/>
            <person name="Antonio M."/>
            <person name="Oren A."/>
            <person name="Chaudhuri R.R."/>
            <person name="La Ragione R."/>
            <person name="Hildebrand F."/>
            <person name="Pallen M.J."/>
        </authorList>
    </citation>
    <scope>NUCLEOTIDE SEQUENCE</scope>
    <source>
        <strain evidence="3">CHK181-108</strain>
    </source>
</reference>
<evidence type="ECO:0000313" key="4">
    <source>
        <dbReference type="Proteomes" id="UP000824165"/>
    </source>
</evidence>
<organism evidence="3 4">
    <name type="scientific">Candidatus Ornithomonoglobus intestinigallinarum</name>
    <dbReference type="NCBI Taxonomy" id="2840894"/>
    <lineage>
        <taxon>Bacteria</taxon>
        <taxon>Bacillati</taxon>
        <taxon>Bacillota</taxon>
        <taxon>Clostridia</taxon>
        <taxon>Candidatus Ornithomonoglobus</taxon>
    </lineage>
</organism>
<dbReference type="NCBIfam" id="TIGR01665">
    <property type="entry name" value="put_anti_recept"/>
    <property type="match status" value="1"/>
</dbReference>
<dbReference type="InterPro" id="IPR010572">
    <property type="entry name" value="Tail_dom"/>
</dbReference>
<dbReference type="Proteomes" id="UP000824165">
    <property type="component" value="Unassembled WGS sequence"/>
</dbReference>
<dbReference type="InterPro" id="IPR044051">
    <property type="entry name" value="Prophage_tail_N"/>
</dbReference>
<proteinExistence type="predicted"/>
<reference evidence="3" key="1">
    <citation type="submission" date="2020-10" db="EMBL/GenBank/DDBJ databases">
        <authorList>
            <person name="Gilroy R."/>
        </authorList>
    </citation>
    <scope>NUCLEOTIDE SEQUENCE</scope>
    <source>
        <strain evidence="3">CHK181-108</strain>
    </source>
</reference>
<gene>
    <name evidence="3" type="ORF">IAA60_00890</name>
</gene>
<comment type="caution">
    <text evidence="3">The sequence shown here is derived from an EMBL/GenBank/DDBJ whole genome shotgun (WGS) entry which is preliminary data.</text>
</comment>